<proteinExistence type="predicted"/>
<dbReference type="InterPro" id="IPR023631">
    <property type="entry name" value="Amidase_dom"/>
</dbReference>
<gene>
    <name evidence="4" type="ORF">K489DRAFT_171346</name>
</gene>
<dbReference type="SUPFAM" id="SSF75304">
    <property type="entry name" value="Amidase signature (AS) enzymes"/>
    <property type="match status" value="1"/>
</dbReference>
<evidence type="ECO:0000313" key="3">
    <source>
        <dbReference type="Proteomes" id="UP000504637"/>
    </source>
</evidence>
<protein>
    <submittedName>
        <fullName evidence="4">Amidase</fullName>
    </submittedName>
</protein>
<dbReference type="Pfam" id="PF01425">
    <property type="entry name" value="Amidase"/>
    <property type="match status" value="1"/>
</dbReference>
<organism evidence="4">
    <name type="scientific">Dissoconium aciculare CBS 342.82</name>
    <dbReference type="NCBI Taxonomy" id="1314786"/>
    <lineage>
        <taxon>Eukaryota</taxon>
        <taxon>Fungi</taxon>
        <taxon>Dikarya</taxon>
        <taxon>Ascomycota</taxon>
        <taxon>Pezizomycotina</taxon>
        <taxon>Dothideomycetes</taxon>
        <taxon>Dothideomycetidae</taxon>
        <taxon>Mycosphaerellales</taxon>
        <taxon>Dissoconiaceae</taxon>
        <taxon>Dissoconium</taxon>
    </lineage>
</organism>
<evidence type="ECO:0000259" key="2">
    <source>
        <dbReference type="Pfam" id="PF01425"/>
    </source>
</evidence>
<feature type="domain" description="Amidase" evidence="2">
    <location>
        <begin position="62"/>
        <end position="519"/>
    </location>
</feature>
<dbReference type="PANTHER" id="PTHR42678:SF34">
    <property type="entry name" value="OS04G0183300 PROTEIN"/>
    <property type="match status" value="1"/>
</dbReference>
<accession>A0A6J3M8U7</accession>
<feature type="region of interest" description="Disordered" evidence="1">
    <location>
        <begin position="14"/>
        <end position="36"/>
    </location>
</feature>
<dbReference type="Gene3D" id="3.90.1300.10">
    <property type="entry name" value="Amidase signature (AS) domain"/>
    <property type="match status" value="1"/>
</dbReference>
<keyword evidence="3" id="KW-1185">Reference proteome</keyword>
<dbReference type="PANTHER" id="PTHR42678">
    <property type="entry name" value="AMIDASE"/>
    <property type="match status" value="1"/>
</dbReference>
<reference evidence="4" key="3">
    <citation type="submission" date="2025-08" db="UniProtKB">
        <authorList>
            <consortium name="RefSeq"/>
        </authorList>
    </citation>
    <scope>IDENTIFICATION</scope>
    <source>
        <strain evidence="4">CBS 342.82</strain>
    </source>
</reference>
<dbReference type="RefSeq" id="XP_033461060.1">
    <property type="nucleotide sequence ID" value="XM_033599379.1"/>
</dbReference>
<dbReference type="Proteomes" id="UP000504637">
    <property type="component" value="Unplaced"/>
</dbReference>
<evidence type="ECO:0000313" key="4">
    <source>
        <dbReference type="RefSeq" id="XP_033461060.1"/>
    </source>
</evidence>
<sequence length="599" mass="65169">MRRPHRLAQLLVDRQYEDRPQQDSCQNSPPGDKMHQTLPSLANADAEQLIHGLQQGRFRSIDLVNAYIARIEEVNDSLRAVTQVNPDARSIALQLDDERRRGILRSPLHGLPILLKGNIATCDNQETDAGSFALRGARPRQDSTIARKLREAGMILLGKTHLTEFSMFRSSNMSRAWNAVAGQAYGAYYPKQCPGGSSSGSAVAADLGLAWATVGTETAGSIVMPAARSNVVGIKPTVGLTSRYLVVPISGSQDTVGPIARTVKDAALLLQVMTGSDTADLRTLAAPISTPSYLAACKMGSLRGKRIGVARNVIDMSLNEFSYMLDDFEKAVSIMRNAGAIIVENTNLTGYAEVKTRSFNPVPRSEFLWDLPKYLKELEHNPNNIHDLKSLRNFVRDHPKEEFPWRDTHSWDSVLEKGLDICSDEFKAMYERNLWLGGEGGVLGALERHNLDAIVLPTGLASAEVPAVVGTPIVSIPLGAASPDTPVVLEEHGWDAVEVAPGLPFGISFLGRKWSEDKLIGMAYALEQRMPLQGTLPRHVEPKADLQTTMQLTSSAMAFFGLSLASELSAVLSQQVSINAAIQSQAHVDNDLIDHSIAA</sequence>
<name>A0A6J3M8U7_9PEZI</name>
<dbReference type="GeneID" id="54357178"/>
<dbReference type="OrthoDB" id="566138at2759"/>
<dbReference type="InterPro" id="IPR036928">
    <property type="entry name" value="AS_sf"/>
</dbReference>
<evidence type="ECO:0000256" key="1">
    <source>
        <dbReference type="SAM" id="MobiDB-lite"/>
    </source>
</evidence>
<reference evidence="4" key="1">
    <citation type="submission" date="2020-01" db="EMBL/GenBank/DDBJ databases">
        <authorList>
            <consortium name="DOE Joint Genome Institute"/>
            <person name="Haridas S."/>
            <person name="Albert R."/>
            <person name="Binder M."/>
            <person name="Bloem J."/>
            <person name="Labutti K."/>
            <person name="Salamov A."/>
            <person name="Andreopoulos B."/>
            <person name="Baker S.E."/>
            <person name="Barry K."/>
            <person name="Bills G."/>
            <person name="Bluhm B.H."/>
            <person name="Cannon C."/>
            <person name="Castanera R."/>
            <person name="Culley D.E."/>
            <person name="Daum C."/>
            <person name="Ezra D."/>
            <person name="Gonzalez J.B."/>
            <person name="Henrissat B."/>
            <person name="Kuo A."/>
            <person name="Liang C."/>
            <person name="Lipzen A."/>
            <person name="Lutzoni F."/>
            <person name="Magnuson J."/>
            <person name="Mondo S."/>
            <person name="Nolan M."/>
            <person name="Ohm R."/>
            <person name="Pangilinan J."/>
            <person name="Park H.-J."/>
            <person name="Ramirez L."/>
            <person name="Alfaro M."/>
            <person name="Sun H."/>
            <person name="Tritt A."/>
            <person name="Yoshinaga Y."/>
            <person name="Zwiers L.-H."/>
            <person name="Turgeon B.G."/>
            <person name="Goodwin S.B."/>
            <person name="Spatafora J.W."/>
            <person name="Crous P.W."/>
            <person name="Grigoriev I.V."/>
        </authorList>
    </citation>
    <scope>NUCLEOTIDE SEQUENCE</scope>
    <source>
        <strain evidence="4">CBS 342.82</strain>
    </source>
</reference>
<reference evidence="4" key="2">
    <citation type="submission" date="2020-04" db="EMBL/GenBank/DDBJ databases">
        <authorList>
            <consortium name="NCBI Genome Project"/>
        </authorList>
    </citation>
    <scope>NUCLEOTIDE SEQUENCE</scope>
    <source>
        <strain evidence="4">CBS 342.82</strain>
    </source>
</reference>
<dbReference type="AlphaFoldDB" id="A0A6J3M8U7"/>